<keyword evidence="1" id="KW-0472">Membrane</keyword>
<feature type="transmembrane region" description="Helical" evidence="1">
    <location>
        <begin position="97"/>
        <end position="117"/>
    </location>
</feature>
<feature type="transmembrane region" description="Helical" evidence="1">
    <location>
        <begin position="207"/>
        <end position="228"/>
    </location>
</feature>
<dbReference type="AlphaFoldDB" id="A0A127PCM4"/>
<evidence type="ECO:0000313" key="2">
    <source>
        <dbReference type="EMBL" id="AMO95548.1"/>
    </source>
</evidence>
<dbReference type="PATRIC" id="fig|158899.10.peg.2876"/>
<keyword evidence="1" id="KW-0812">Transmembrane</keyword>
<protein>
    <submittedName>
        <fullName evidence="2">Uncharacterized protein</fullName>
    </submittedName>
</protein>
<feature type="transmembrane region" description="Helical" evidence="1">
    <location>
        <begin position="159"/>
        <end position="181"/>
    </location>
</feature>
<evidence type="ECO:0000313" key="3">
    <source>
        <dbReference type="Proteomes" id="UP000072421"/>
    </source>
</evidence>
<proteinExistence type="predicted"/>
<organism evidence="2">
    <name type="scientific">Collimonas fungivorans</name>
    <dbReference type="NCBI Taxonomy" id="158899"/>
    <lineage>
        <taxon>Bacteria</taxon>
        <taxon>Pseudomonadati</taxon>
        <taxon>Pseudomonadota</taxon>
        <taxon>Betaproteobacteria</taxon>
        <taxon>Burkholderiales</taxon>
        <taxon>Oxalobacteraceae</taxon>
        <taxon>Collimonas</taxon>
    </lineage>
</organism>
<sequence length="234" mass="25539">MLSAGLLGRYESIPNFLIILAKRGESILPLPARSGRSRIYPKAVSRIREGIQLQVDVSAANLGFAKKLCAGIRQLFLATVKVKRNPMTHKEFRNKSFMIFLLIGPLIPAAMLGFFAFPPLLFFAYIVGAPVAGPAWLLYYLMYLAFVPIAAKISGFHTFYYYGGGILISILTGALSGYLPITIYRCWSLGYAQQEGFACLARAPESLLLTFALPGALCGFVSSTWATLSGPPID</sequence>
<dbReference type="EMBL" id="CP013232">
    <property type="protein sequence ID" value="AMO95548.1"/>
    <property type="molecule type" value="Genomic_DNA"/>
</dbReference>
<name>A0A127PCM4_9BURK</name>
<gene>
    <name evidence="2" type="ORF">CFter6_2882</name>
</gene>
<dbReference type="Proteomes" id="UP000072421">
    <property type="component" value="Chromosome"/>
</dbReference>
<dbReference type="RefSeq" id="WP_150118755.1">
    <property type="nucleotide sequence ID" value="NZ_CP013232.1"/>
</dbReference>
<evidence type="ECO:0000256" key="1">
    <source>
        <dbReference type="SAM" id="Phobius"/>
    </source>
</evidence>
<keyword evidence="1" id="KW-1133">Transmembrane helix</keyword>
<reference evidence="2 3" key="1">
    <citation type="submission" date="2015-11" db="EMBL/GenBank/DDBJ databases">
        <title>Exploring the genomic traits of fungus-feeding bacterial genus Collimonas.</title>
        <authorList>
            <person name="Song C."/>
            <person name="Schmidt R."/>
            <person name="de Jager V."/>
            <person name="Krzyzanowska D."/>
            <person name="Jongedijk E."/>
            <person name="Cankar K."/>
            <person name="Beekwilder J."/>
            <person name="van Veen A."/>
            <person name="de Boer W."/>
            <person name="van Veen J.A."/>
            <person name="Garbeva P."/>
        </authorList>
    </citation>
    <scope>NUCLEOTIDE SEQUENCE [LARGE SCALE GENOMIC DNA]</scope>
    <source>
        <strain evidence="2 3">Ter6</strain>
    </source>
</reference>
<feature type="transmembrane region" description="Helical" evidence="1">
    <location>
        <begin position="123"/>
        <end position="147"/>
    </location>
</feature>
<accession>A0A127PCM4</accession>